<comment type="caution">
    <text evidence="1">The sequence shown here is derived from an EMBL/GenBank/DDBJ whole genome shotgun (WGS) entry which is preliminary data.</text>
</comment>
<reference evidence="1" key="1">
    <citation type="submission" date="2019-07" db="EMBL/GenBank/DDBJ databases">
        <authorList>
            <person name="Dittberner H."/>
        </authorList>
    </citation>
    <scope>NUCLEOTIDE SEQUENCE [LARGE SCALE GENOMIC DNA]</scope>
</reference>
<dbReference type="EMBL" id="CABITT030000006">
    <property type="protein sequence ID" value="VVB08416.1"/>
    <property type="molecule type" value="Genomic_DNA"/>
</dbReference>
<accession>A0A565C434</accession>
<keyword evidence="2" id="KW-1185">Reference proteome</keyword>
<evidence type="ECO:0000313" key="2">
    <source>
        <dbReference type="Proteomes" id="UP000489600"/>
    </source>
</evidence>
<gene>
    <name evidence="1" type="ORF">ANE_LOCUS18860</name>
</gene>
<name>A0A565C434_9BRAS</name>
<sequence length="65" mass="7107">MTQGSMRSSGRQSGPVQCYDLDRVLEVPPFWGRDRQTKGVGISLDPRQCEVTLGPSAAISGSRRK</sequence>
<dbReference type="Proteomes" id="UP000489600">
    <property type="component" value="Unassembled WGS sequence"/>
</dbReference>
<organism evidence="1 2">
    <name type="scientific">Arabis nemorensis</name>
    <dbReference type="NCBI Taxonomy" id="586526"/>
    <lineage>
        <taxon>Eukaryota</taxon>
        <taxon>Viridiplantae</taxon>
        <taxon>Streptophyta</taxon>
        <taxon>Embryophyta</taxon>
        <taxon>Tracheophyta</taxon>
        <taxon>Spermatophyta</taxon>
        <taxon>Magnoliopsida</taxon>
        <taxon>eudicotyledons</taxon>
        <taxon>Gunneridae</taxon>
        <taxon>Pentapetalae</taxon>
        <taxon>rosids</taxon>
        <taxon>malvids</taxon>
        <taxon>Brassicales</taxon>
        <taxon>Brassicaceae</taxon>
        <taxon>Arabideae</taxon>
        <taxon>Arabis</taxon>
    </lineage>
</organism>
<dbReference type="AlphaFoldDB" id="A0A565C434"/>
<protein>
    <submittedName>
        <fullName evidence="1">Uncharacterized protein</fullName>
    </submittedName>
</protein>
<proteinExistence type="predicted"/>
<evidence type="ECO:0000313" key="1">
    <source>
        <dbReference type="EMBL" id="VVB08416.1"/>
    </source>
</evidence>